<evidence type="ECO:0000313" key="2">
    <source>
        <dbReference type="EMBL" id="KAJ4432814.1"/>
    </source>
</evidence>
<proteinExistence type="predicted"/>
<evidence type="ECO:0008006" key="4">
    <source>
        <dbReference type="Google" id="ProtNLM"/>
    </source>
</evidence>
<accession>A0ABQ8SG32</accession>
<reference evidence="2 3" key="1">
    <citation type="journal article" date="2022" name="Allergy">
        <title>Genome assembly and annotation of Periplaneta americana reveal a comprehensive cockroach allergen profile.</title>
        <authorList>
            <person name="Wang L."/>
            <person name="Xiong Q."/>
            <person name="Saelim N."/>
            <person name="Wang L."/>
            <person name="Nong W."/>
            <person name="Wan A.T."/>
            <person name="Shi M."/>
            <person name="Liu X."/>
            <person name="Cao Q."/>
            <person name="Hui J.H.L."/>
            <person name="Sookrung N."/>
            <person name="Leung T.F."/>
            <person name="Tungtrongchitr A."/>
            <person name="Tsui S.K.W."/>
        </authorList>
    </citation>
    <scope>NUCLEOTIDE SEQUENCE [LARGE SCALE GENOMIC DNA]</scope>
    <source>
        <strain evidence="2">PWHHKU_190912</strain>
    </source>
</reference>
<feature type="region of interest" description="Disordered" evidence="1">
    <location>
        <begin position="114"/>
        <end position="144"/>
    </location>
</feature>
<organism evidence="2 3">
    <name type="scientific">Periplaneta americana</name>
    <name type="common">American cockroach</name>
    <name type="synonym">Blatta americana</name>
    <dbReference type="NCBI Taxonomy" id="6978"/>
    <lineage>
        <taxon>Eukaryota</taxon>
        <taxon>Metazoa</taxon>
        <taxon>Ecdysozoa</taxon>
        <taxon>Arthropoda</taxon>
        <taxon>Hexapoda</taxon>
        <taxon>Insecta</taxon>
        <taxon>Pterygota</taxon>
        <taxon>Neoptera</taxon>
        <taxon>Polyneoptera</taxon>
        <taxon>Dictyoptera</taxon>
        <taxon>Blattodea</taxon>
        <taxon>Blattoidea</taxon>
        <taxon>Blattidae</taxon>
        <taxon>Blattinae</taxon>
        <taxon>Periplaneta</taxon>
    </lineage>
</organism>
<protein>
    <recommendedName>
        <fullName evidence="4">Transposase</fullName>
    </recommendedName>
</protein>
<dbReference type="Proteomes" id="UP001148838">
    <property type="component" value="Unassembled WGS sequence"/>
</dbReference>
<gene>
    <name evidence="2" type="ORF">ANN_21453</name>
</gene>
<evidence type="ECO:0000313" key="3">
    <source>
        <dbReference type="Proteomes" id="UP001148838"/>
    </source>
</evidence>
<feature type="non-terminal residue" evidence="2">
    <location>
        <position position="1"/>
    </location>
</feature>
<name>A0ABQ8SG32_PERAM</name>
<keyword evidence="3" id="KW-1185">Reference proteome</keyword>
<comment type="caution">
    <text evidence="2">The sequence shown here is derived from an EMBL/GenBank/DDBJ whole genome shotgun (WGS) entry which is preliminary data.</text>
</comment>
<sequence>SVTIPKEYGRDPPDVRSIKGWYEKFKETDSVDDKTRSGRLAVNGDKYINCKDLVSINALATCDSKEYFENEFPSLHYGVRVDLHCVLSFILNCFILHNIAKYLEDDDFNYFSDSGGSDSDNDGNGDVDYGNAGAVSERGQRMEG</sequence>
<evidence type="ECO:0000256" key="1">
    <source>
        <dbReference type="SAM" id="MobiDB-lite"/>
    </source>
</evidence>
<dbReference type="EMBL" id="JAJSOF020000029">
    <property type="protein sequence ID" value="KAJ4432814.1"/>
    <property type="molecule type" value="Genomic_DNA"/>
</dbReference>